<keyword evidence="5" id="KW-0539">Nucleus</keyword>
<name>A0A8S0R5E4_OLEEU</name>
<organism evidence="7 8">
    <name type="scientific">Olea europaea subsp. europaea</name>
    <dbReference type="NCBI Taxonomy" id="158383"/>
    <lineage>
        <taxon>Eukaryota</taxon>
        <taxon>Viridiplantae</taxon>
        <taxon>Streptophyta</taxon>
        <taxon>Embryophyta</taxon>
        <taxon>Tracheophyta</taxon>
        <taxon>Spermatophyta</taxon>
        <taxon>Magnoliopsida</taxon>
        <taxon>eudicotyledons</taxon>
        <taxon>Gunneridae</taxon>
        <taxon>Pentapetalae</taxon>
        <taxon>asterids</taxon>
        <taxon>lamiids</taxon>
        <taxon>Lamiales</taxon>
        <taxon>Oleaceae</taxon>
        <taxon>Oleeae</taxon>
        <taxon>Olea</taxon>
    </lineage>
</organism>
<evidence type="ECO:0000313" key="7">
    <source>
        <dbReference type="EMBL" id="CAA2974523.1"/>
    </source>
</evidence>
<dbReference type="PROSITE" id="PS50888">
    <property type="entry name" value="BHLH"/>
    <property type="match status" value="1"/>
</dbReference>
<dbReference type="Proteomes" id="UP000594638">
    <property type="component" value="Unassembled WGS sequence"/>
</dbReference>
<dbReference type="InterPro" id="IPR011598">
    <property type="entry name" value="bHLH_dom"/>
</dbReference>
<keyword evidence="2" id="KW-0805">Transcription regulation</keyword>
<dbReference type="OrthoDB" id="1839773at2759"/>
<evidence type="ECO:0000256" key="1">
    <source>
        <dbReference type="ARBA" id="ARBA00004123"/>
    </source>
</evidence>
<comment type="caution">
    <text evidence="7">The sequence shown here is derived from an EMBL/GenBank/DDBJ whole genome shotgun (WGS) entry which is preliminary data.</text>
</comment>
<feature type="domain" description="BHLH" evidence="6">
    <location>
        <begin position="183"/>
        <end position="232"/>
    </location>
</feature>
<sequence>MMPGNPNWWSINGMHPQYQHQISSSQSSTASSQYLYGSSSFSSNSSSDRHTNQEFPLRSWSQLLMGGFTGDEDMFGTTLLQQKALENGEDKVLNSSSFRVPVLDVKQESSHYYRQVDDEFQACKSSWPQLIPVSSPNSCITSLSNSFLNFSSSKGNRKNQNPDQYSSKCNSTITGGISKKPRVQQSSTQPALKVRKEKLGDRITTLHQLVSPFGKTDTASVLSEAIGYIRFLQAQIEAICSPNMRNTSGSIGHQQSVSIYTCALISQFLMQDQDPLALFITHIQVHTNEDMVHGHGINALECDLCIMK</sequence>
<proteinExistence type="predicted"/>
<dbReference type="InterPro" id="IPR036638">
    <property type="entry name" value="HLH_DNA-bd_sf"/>
</dbReference>
<accession>A0A8S0R5E4</accession>
<dbReference type="GO" id="GO:0005634">
    <property type="term" value="C:nucleus"/>
    <property type="evidence" value="ECO:0007669"/>
    <property type="project" value="UniProtKB-SubCell"/>
</dbReference>
<dbReference type="InterPro" id="IPR045843">
    <property type="entry name" value="IND-like"/>
</dbReference>
<gene>
    <name evidence="7" type="ORF">OLEA9_A084114</name>
</gene>
<dbReference type="Gene3D" id="4.10.280.10">
    <property type="entry name" value="Helix-loop-helix DNA-binding domain"/>
    <property type="match status" value="1"/>
</dbReference>
<protein>
    <submittedName>
        <fullName evidence="7">Transcription factor bHLH68-like isoform X1</fullName>
    </submittedName>
</protein>
<dbReference type="Gramene" id="OE9A084114T1">
    <property type="protein sequence ID" value="OE9A084114C1"/>
    <property type="gene ID" value="OE9A084114"/>
</dbReference>
<evidence type="ECO:0000256" key="5">
    <source>
        <dbReference type="ARBA" id="ARBA00023242"/>
    </source>
</evidence>
<dbReference type="GO" id="GO:0046983">
    <property type="term" value="F:protein dimerization activity"/>
    <property type="evidence" value="ECO:0007669"/>
    <property type="project" value="InterPro"/>
</dbReference>
<dbReference type="EMBL" id="CACTIH010002179">
    <property type="protein sequence ID" value="CAA2974523.1"/>
    <property type="molecule type" value="Genomic_DNA"/>
</dbReference>
<dbReference type="PANTHER" id="PTHR16223">
    <property type="entry name" value="TRANSCRIPTION FACTOR BHLH83-RELATED"/>
    <property type="match status" value="1"/>
</dbReference>
<comment type="subcellular location">
    <subcellularLocation>
        <location evidence="1">Nucleus</location>
    </subcellularLocation>
</comment>
<evidence type="ECO:0000259" key="6">
    <source>
        <dbReference type="PROSITE" id="PS50888"/>
    </source>
</evidence>
<dbReference type="InterPro" id="IPR045239">
    <property type="entry name" value="bHLH95_bHLH"/>
</dbReference>
<dbReference type="GO" id="GO:0000981">
    <property type="term" value="F:DNA-binding transcription factor activity, RNA polymerase II-specific"/>
    <property type="evidence" value="ECO:0007669"/>
    <property type="project" value="TreeGrafter"/>
</dbReference>
<keyword evidence="4" id="KW-0804">Transcription</keyword>
<dbReference type="AlphaFoldDB" id="A0A8S0R5E4"/>
<evidence type="ECO:0000313" key="8">
    <source>
        <dbReference type="Proteomes" id="UP000594638"/>
    </source>
</evidence>
<dbReference type="PANTHER" id="PTHR16223:SF53">
    <property type="entry name" value="TRANSCRIPTION FACTOR BHLH68-LIKE"/>
    <property type="match status" value="1"/>
</dbReference>
<evidence type="ECO:0000256" key="3">
    <source>
        <dbReference type="ARBA" id="ARBA00023125"/>
    </source>
</evidence>
<evidence type="ECO:0000256" key="2">
    <source>
        <dbReference type="ARBA" id="ARBA00023015"/>
    </source>
</evidence>
<dbReference type="GO" id="GO:0000978">
    <property type="term" value="F:RNA polymerase II cis-regulatory region sequence-specific DNA binding"/>
    <property type="evidence" value="ECO:0007669"/>
    <property type="project" value="TreeGrafter"/>
</dbReference>
<keyword evidence="8" id="KW-1185">Reference proteome</keyword>
<evidence type="ECO:0000256" key="4">
    <source>
        <dbReference type="ARBA" id="ARBA00023163"/>
    </source>
</evidence>
<dbReference type="SUPFAM" id="SSF47459">
    <property type="entry name" value="HLH, helix-loop-helix DNA-binding domain"/>
    <property type="match status" value="1"/>
</dbReference>
<dbReference type="CDD" id="cd11393">
    <property type="entry name" value="bHLH_AtbHLH_like"/>
    <property type="match status" value="1"/>
</dbReference>
<reference evidence="7 8" key="1">
    <citation type="submission" date="2019-12" db="EMBL/GenBank/DDBJ databases">
        <authorList>
            <person name="Alioto T."/>
            <person name="Alioto T."/>
            <person name="Gomez Garrido J."/>
        </authorList>
    </citation>
    <scope>NUCLEOTIDE SEQUENCE [LARGE SCALE GENOMIC DNA]</scope>
</reference>
<keyword evidence="3" id="KW-0238">DNA-binding</keyword>